<keyword evidence="7" id="KW-0862">Zinc</keyword>
<feature type="binding site" evidence="7">
    <location>
        <position position="406"/>
    </location>
    <ligand>
        <name>Zn(2+)</name>
        <dbReference type="ChEBI" id="CHEBI:29105"/>
        <label>2</label>
    </ligand>
</feature>
<sequence length="435" mass="47538">MINSRAEQLAKQSPFEATMTFSLNQAGEQAWKWLEDAAKFSETDNIERDGVTRRCATPEHRAVLDELATWMKSLGMSVRMDNAANLIGRYASPQTDARTLLLGSHQDTVPNGGKYDGMMGVILPLALVSYLYENAIEMPFHIDVVAFSDEEGTRFSSTLLGSKVLAGTFKPEMLKARDSQNITLGQALADFGCDTQRIDADRYLPEDVIAFIETHIEQGPQLEQADVPVGVVSAITGIERHEITIKGMAGHAGTVPMHMRQDALVGAAHVIQLVDTLCKSTDELVGVVGKIENAPNGVNVIPQTTTLSIELRSPDDALRRQARTQLLNQIDASLQALNLGVEHRHTYEQPAVQCAQHLIDTMRSALKDARIEPRVLFSGAGHDGLAMADLCDIGMLFVRCRGGISHHPSEAIKPEDLGVAIEVLLNTCQRLAQQQ</sequence>
<dbReference type="Proteomes" id="UP000502259">
    <property type="component" value="Chromosome"/>
</dbReference>
<dbReference type="PANTHER" id="PTHR32494">
    <property type="entry name" value="ALLANTOATE DEIMINASE-RELATED"/>
    <property type="match status" value="1"/>
</dbReference>
<keyword evidence="11" id="KW-1185">Reference proteome</keyword>
<feature type="binding site" evidence="7">
    <location>
        <position position="151"/>
    </location>
    <ligand>
        <name>Zn(2+)</name>
        <dbReference type="ChEBI" id="CHEBI:29105"/>
        <label>2</label>
    </ligand>
</feature>
<feature type="binding site" evidence="7">
    <location>
        <position position="105"/>
    </location>
    <ligand>
        <name>Zn(2+)</name>
        <dbReference type="ChEBI" id="CHEBI:29105"/>
        <label>1</label>
    </ligand>
</feature>
<comment type="subunit">
    <text evidence="3">Homodimer.</text>
</comment>
<dbReference type="NCBIfam" id="NF006775">
    <property type="entry name" value="PRK09290.2-5"/>
    <property type="match status" value="1"/>
</dbReference>
<keyword evidence="4 7" id="KW-0479">Metal-binding</keyword>
<dbReference type="InterPro" id="IPR001261">
    <property type="entry name" value="ArgE/DapE_CS"/>
</dbReference>
<feature type="binding site" evidence="8">
    <location>
        <position position="312"/>
    </location>
    <ligand>
        <name>allantoate</name>
        <dbReference type="ChEBI" id="CHEBI:17536"/>
    </ligand>
</feature>
<dbReference type="Gene3D" id="3.30.70.360">
    <property type="match status" value="1"/>
</dbReference>
<dbReference type="GO" id="GO:0016813">
    <property type="term" value="F:hydrolase activity, acting on carbon-nitrogen (but not peptide) bonds, in linear amidines"/>
    <property type="evidence" value="ECO:0007669"/>
    <property type="project" value="InterPro"/>
</dbReference>
<organism evidence="10 11">
    <name type="scientific">Halomonas hydrothermalis</name>
    <dbReference type="NCBI Taxonomy" id="115561"/>
    <lineage>
        <taxon>Bacteria</taxon>
        <taxon>Pseudomonadati</taxon>
        <taxon>Pseudomonadota</taxon>
        <taxon>Gammaproteobacteria</taxon>
        <taxon>Oceanospirillales</taxon>
        <taxon>Halomonadaceae</taxon>
        <taxon>Halomonas</taxon>
    </lineage>
</organism>
<feature type="binding site" evidence="8">
    <location>
        <position position="299"/>
    </location>
    <ligand>
        <name>allantoate</name>
        <dbReference type="ChEBI" id="CHEBI:17536"/>
    </ligand>
</feature>
<comment type="similarity">
    <text evidence="2">Belongs to the peptidase M20 family.</text>
</comment>
<dbReference type="NCBIfam" id="TIGR01879">
    <property type="entry name" value="hydantase"/>
    <property type="match status" value="1"/>
</dbReference>
<evidence type="ECO:0000256" key="7">
    <source>
        <dbReference type="PIRSR" id="PIRSR001235-1"/>
    </source>
</evidence>
<evidence type="ECO:0000256" key="1">
    <source>
        <dbReference type="ARBA" id="ARBA00001936"/>
    </source>
</evidence>
<keyword evidence="5 10" id="KW-0378">Hydrolase</keyword>
<dbReference type="Pfam" id="PF07687">
    <property type="entry name" value="M20_dimer"/>
    <property type="match status" value="1"/>
</dbReference>
<dbReference type="SUPFAM" id="SSF53187">
    <property type="entry name" value="Zn-dependent exopeptidases"/>
    <property type="match status" value="1"/>
</dbReference>
<evidence type="ECO:0000256" key="2">
    <source>
        <dbReference type="ARBA" id="ARBA00006153"/>
    </source>
</evidence>
<keyword evidence="6" id="KW-0464">Manganese</keyword>
<evidence type="ECO:0000256" key="5">
    <source>
        <dbReference type="ARBA" id="ARBA00022801"/>
    </source>
</evidence>
<dbReference type="InterPro" id="IPR002933">
    <property type="entry name" value="Peptidase_M20"/>
</dbReference>
<feature type="binding site" evidence="7">
    <location>
        <position position="116"/>
    </location>
    <ligand>
        <name>Zn(2+)</name>
        <dbReference type="ChEBI" id="CHEBI:29105"/>
        <label>1</label>
    </ligand>
</feature>
<dbReference type="InterPro" id="IPR010158">
    <property type="entry name" value="Amidase_Cbmase"/>
</dbReference>
<protein>
    <submittedName>
        <fullName evidence="10">Zn-dependent hydrolase</fullName>
    </submittedName>
</protein>
<reference evidence="10 11" key="1">
    <citation type="submission" date="2020-03" db="EMBL/GenBank/DDBJ databases">
        <title>Complete Genome Sequence of Halomonas hydrothermalis Strain Slthf2, Halophilic Bacterium Isolated from Deep-Sea Hydrothermal-Vent Environments.</title>
        <authorList>
            <person name="Takeyama N."/>
            <person name="Huang M."/>
            <person name="Sato K."/>
            <person name="Galipon J."/>
            <person name="Arakawa K."/>
        </authorList>
    </citation>
    <scope>NUCLEOTIDE SEQUENCE [LARGE SCALE GENOMIC DNA]</scope>
    <source>
        <strain evidence="10 11">Slthf2</strain>
    </source>
</reference>
<feature type="domain" description="Peptidase M20 dimerisation" evidence="9">
    <location>
        <begin position="240"/>
        <end position="334"/>
    </location>
</feature>
<evidence type="ECO:0000313" key="10">
    <source>
        <dbReference type="EMBL" id="BCB07590.1"/>
    </source>
</evidence>
<dbReference type="PROSITE" id="PS00758">
    <property type="entry name" value="ARGE_DAPE_CPG2_1"/>
    <property type="match status" value="1"/>
</dbReference>
<dbReference type="SUPFAM" id="SSF55031">
    <property type="entry name" value="Bacterial exopeptidase dimerisation domain"/>
    <property type="match status" value="1"/>
</dbReference>
<gene>
    <name evidence="10" type="ORF">HHSLTHF2_14800</name>
</gene>
<feature type="binding site" evidence="8">
    <location>
        <position position="240"/>
    </location>
    <ligand>
        <name>allantoate</name>
        <dbReference type="ChEBI" id="CHEBI:17536"/>
    </ligand>
</feature>
<dbReference type="PIRSF" id="PIRSF001235">
    <property type="entry name" value="Amidase_carbamoylase"/>
    <property type="match status" value="1"/>
</dbReference>
<dbReference type="Pfam" id="PF01546">
    <property type="entry name" value="Peptidase_M20"/>
    <property type="match status" value="1"/>
</dbReference>
<dbReference type="InterPro" id="IPR036264">
    <property type="entry name" value="Bact_exopeptidase_dim_dom"/>
</dbReference>
<dbReference type="EMBL" id="AP022843">
    <property type="protein sequence ID" value="BCB07590.1"/>
    <property type="molecule type" value="Genomic_DNA"/>
</dbReference>
<dbReference type="AlphaFoldDB" id="A0A6F8U3U6"/>
<feature type="binding site" evidence="7">
    <location>
        <position position="116"/>
    </location>
    <ligand>
        <name>Zn(2+)</name>
        <dbReference type="ChEBI" id="CHEBI:29105"/>
        <label>2</label>
    </ligand>
</feature>
<dbReference type="PANTHER" id="PTHR32494:SF19">
    <property type="entry name" value="ALLANTOATE DEIMINASE-RELATED"/>
    <property type="match status" value="1"/>
</dbReference>
<evidence type="ECO:0000256" key="4">
    <source>
        <dbReference type="ARBA" id="ARBA00022723"/>
    </source>
</evidence>
<comment type="cofactor">
    <cofactor evidence="7">
        <name>Zn(2+)</name>
        <dbReference type="ChEBI" id="CHEBI:29105"/>
    </cofactor>
    <text evidence="7">Binds 2 Zn(2+) ions per subunit.</text>
</comment>
<dbReference type="Gene3D" id="3.40.630.10">
    <property type="entry name" value="Zn peptidases"/>
    <property type="match status" value="1"/>
</dbReference>
<accession>A0A6F8U3U6</accession>
<feature type="binding site" evidence="7">
    <location>
        <position position="215"/>
    </location>
    <ligand>
        <name>Zn(2+)</name>
        <dbReference type="ChEBI" id="CHEBI:29105"/>
        <label>1</label>
    </ligand>
</feature>
<dbReference type="InterPro" id="IPR011650">
    <property type="entry name" value="Peptidase_M20_dimer"/>
</dbReference>
<evidence type="ECO:0000256" key="8">
    <source>
        <dbReference type="PIRSR" id="PIRSR001235-2"/>
    </source>
</evidence>
<evidence type="ECO:0000313" key="11">
    <source>
        <dbReference type="Proteomes" id="UP000502259"/>
    </source>
</evidence>
<dbReference type="CDD" id="cd03884">
    <property type="entry name" value="M20_bAS"/>
    <property type="match status" value="1"/>
</dbReference>
<evidence type="ECO:0000259" key="9">
    <source>
        <dbReference type="Pfam" id="PF07687"/>
    </source>
</evidence>
<evidence type="ECO:0000256" key="6">
    <source>
        <dbReference type="ARBA" id="ARBA00023211"/>
    </source>
</evidence>
<dbReference type="GO" id="GO:0046872">
    <property type="term" value="F:metal ion binding"/>
    <property type="evidence" value="ECO:0007669"/>
    <property type="project" value="UniProtKB-KW"/>
</dbReference>
<proteinExistence type="inferred from homology"/>
<comment type="cofactor">
    <cofactor evidence="1">
        <name>Mn(2+)</name>
        <dbReference type="ChEBI" id="CHEBI:29035"/>
    </cofactor>
</comment>
<name>A0A6F8U3U6_9GAMM</name>
<evidence type="ECO:0000256" key="3">
    <source>
        <dbReference type="ARBA" id="ARBA00011738"/>
    </source>
</evidence>